<feature type="domain" description="Phytase-like" evidence="1">
    <location>
        <begin position="207"/>
        <end position="236"/>
    </location>
</feature>
<evidence type="ECO:0000313" key="2">
    <source>
        <dbReference type="EMBL" id="AZQ39150.1"/>
    </source>
</evidence>
<keyword evidence="3" id="KW-1185">Reference proteome</keyword>
<dbReference type="InterPro" id="IPR027372">
    <property type="entry name" value="Phytase-like_dom"/>
</dbReference>
<evidence type="ECO:0000313" key="3">
    <source>
        <dbReference type="Proteomes" id="UP000280298"/>
    </source>
</evidence>
<dbReference type="Pfam" id="PF13449">
    <property type="entry name" value="Phytase-like"/>
    <property type="match status" value="2"/>
</dbReference>
<dbReference type="EMBL" id="CP034539">
    <property type="protein sequence ID" value="AZQ39150.1"/>
    <property type="molecule type" value="Genomic_DNA"/>
</dbReference>
<organism evidence="2 3">
    <name type="scientific">Streptomyces cyaneochromogenes</name>
    <dbReference type="NCBI Taxonomy" id="2496836"/>
    <lineage>
        <taxon>Bacteria</taxon>
        <taxon>Bacillati</taxon>
        <taxon>Actinomycetota</taxon>
        <taxon>Actinomycetes</taxon>
        <taxon>Kitasatosporales</taxon>
        <taxon>Streptomycetaceae</taxon>
        <taxon>Streptomyces</taxon>
    </lineage>
</organism>
<accession>A0A3Q9EYJ3</accession>
<feature type="domain" description="Phytase-like" evidence="1">
    <location>
        <begin position="15"/>
        <end position="199"/>
    </location>
</feature>
<dbReference type="KEGG" id="scya:EJ357_41675"/>
<dbReference type="InterPro" id="IPR011042">
    <property type="entry name" value="6-blade_b-propeller_TolB-like"/>
</dbReference>
<protein>
    <submittedName>
        <fullName evidence="2">Esterase-like activity of phytase family protein</fullName>
    </submittedName>
</protein>
<dbReference type="SUPFAM" id="SSF82171">
    <property type="entry name" value="DPP6 N-terminal domain-like"/>
    <property type="match status" value="1"/>
</dbReference>
<proteinExistence type="predicted"/>
<dbReference type="AlphaFoldDB" id="A0A3Q9EYJ3"/>
<gene>
    <name evidence="2" type="ORF">EJ357_41675</name>
</gene>
<dbReference type="Gene3D" id="2.120.10.30">
    <property type="entry name" value="TolB, C-terminal domain"/>
    <property type="match status" value="1"/>
</dbReference>
<name>A0A3Q9EYJ3_9ACTN</name>
<reference evidence="2 3" key="1">
    <citation type="journal article" date="2019" name="Int. J. Syst. Evol. Microbiol.">
        <title>Streptomyces cyaneochromogenes sp. nov., a blue pigment-producing actinomycete from manganese-contaminated soil.</title>
        <authorList>
            <person name="Tang X."/>
            <person name="Zhao J."/>
            <person name="Li K."/>
            <person name="Chen Z."/>
            <person name="Sun Y."/>
            <person name="Gao J."/>
        </authorList>
    </citation>
    <scope>NUCLEOTIDE SEQUENCE [LARGE SCALE GENOMIC DNA]</scope>
    <source>
        <strain evidence="2 3">MK-45</strain>
    </source>
</reference>
<dbReference type="RefSeq" id="WP_126397157.1">
    <property type="nucleotide sequence ID" value="NZ_CP034539.1"/>
</dbReference>
<dbReference type="OrthoDB" id="9798539at2"/>
<evidence type="ECO:0000259" key="1">
    <source>
        <dbReference type="Pfam" id="PF13449"/>
    </source>
</evidence>
<sequence>MRPARVLSGGLKAAALLVAVSDDRSENGKARFYTLRLPLHGTAFAHDWPEVESLTVLDDVTGEPFAPKAVDPEAIRWTPGGRSLLWTSEGAANSGQPALVREASPSGAYERELPLPESYAPVRSADGKLVAGVRNNQALEGLTLTPDGRKAVTVTENALVQDGPAASLTAKSPSRLLVTDRRTGEALAEHVYEVDPVSDAPTAPLPAPVNNVEGITWGPNLPGGSRSLVLVSDDNFGFNSGLTKFHLLSVGRGLTKHS</sequence>
<dbReference type="Proteomes" id="UP000280298">
    <property type="component" value="Chromosome"/>
</dbReference>